<reference evidence="2 3" key="1">
    <citation type="submission" date="2020-08" db="EMBL/GenBank/DDBJ databases">
        <title>Sequencing the genomes of 1000 actinobacteria strains.</title>
        <authorList>
            <person name="Klenk H.-P."/>
        </authorList>
    </citation>
    <scope>NUCLEOTIDE SEQUENCE [LARGE SCALE GENOMIC DNA]</scope>
    <source>
        <strain evidence="2 3">DSM 45518</strain>
    </source>
</reference>
<dbReference type="AlphaFoldDB" id="A0A7W7CU40"/>
<keyword evidence="3" id="KW-1185">Reference proteome</keyword>
<dbReference type="GO" id="GO:0003700">
    <property type="term" value="F:DNA-binding transcription factor activity"/>
    <property type="evidence" value="ECO:0007669"/>
    <property type="project" value="InterPro"/>
</dbReference>
<sequence length="63" mass="7105">MVYVRRRRLKGALADLAGSGTRLSVREAARWSFADSSHLVRTCRKRYGQTPTRHIGRHPGATL</sequence>
<feature type="domain" description="HTH araC/xylS-type" evidence="1">
    <location>
        <begin position="1"/>
        <end position="57"/>
    </location>
</feature>
<dbReference type="Proteomes" id="UP000542742">
    <property type="component" value="Unassembled WGS sequence"/>
</dbReference>
<evidence type="ECO:0000313" key="2">
    <source>
        <dbReference type="EMBL" id="MBB4693318.1"/>
    </source>
</evidence>
<evidence type="ECO:0000313" key="3">
    <source>
        <dbReference type="Proteomes" id="UP000542742"/>
    </source>
</evidence>
<keyword evidence="2" id="KW-0238">DNA-binding</keyword>
<proteinExistence type="predicted"/>
<gene>
    <name evidence="2" type="ORF">BKA14_003466</name>
</gene>
<dbReference type="GO" id="GO:0043565">
    <property type="term" value="F:sequence-specific DNA binding"/>
    <property type="evidence" value="ECO:0007669"/>
    <property type="project" value="InterPro"/>
</dbReference>
<dbReference type="EMBL" id="JACHMF010000001">
    <property type="protein sequence ID" value="MBB4693318.1"/>
    <property type="molecule type" value="Genomic_DNA"/>
</dbReference>
<dbReference type="Pfam" id="PF12833">
    <property type="entry name" value="HTH_18"/>
    <property type="match status" value="1"/>
</dbReference>
<name>A0A7W7CU40_9ACTN</name>
<dbReference type="Gene3D" id="1.10.10.60">
    <property type="entry name" value="Homeodomain-like"/>
    <property type="match status" value="1"/>
</dbReference>
<dbReference type="InterPro" id="IPR018060">
    <property type="entry name" value="HTH_AraC"/>
</dbReference>
<protein>
    <submittedName>
        <fullName evidence="2">AraC-like DNA-binding protein</fullName>
    </submittedName>
</protein>
<accession>A0A7W7CU40</accession>
<organism evidence="2 3">
    <name type="scientific">Paractinoplanes abujensis</name>
    <dbReference type="NCBI Taxonomy" id="882441"/>
    <lineage>
        <taxon>Bacteria</taxon>
        <taxon>Bacillati</taxon>
        <taxon>Actinomycetota</taxon>
        <taxon>Actinomycetes</taxon>
        <taxon>Micromonosporales</taxon>
        <taxon>Micromonosporaceae</taxon>
        <taxon>Paractinoplanes</taxon>
    </lineage>
</organism>
<comment type="caution">
    <text evidence="2">The sequence shown here is derived from an EMBL/GenBank/DDBJ whole genome shotgun (WGS) entry which is preliminary data.</text>
</comment>
<evidence type="ECO:0000259" key="1">
    <source>
        <dbReference type="PROSITE" id="PS01124"/>
    </source>
</evidence>
<dbReference type="PROSITE" id="PS01124">
    <property type="entry name" value="HTH_ARAC_FAMILY_2"/>
    <property type="match status" value="1"/>
</dbReference>